<dbReference type="Proteomes" id="UP000054097">
    <property type="component" value="Unassembled WGS sequence"/>
</dbReference>
<evidence type="ECO:0000313" key="2">
    <source>
        <dbReference type="Proteomes" id="UP000054097"/>
    </source>
</evidence>
<dbReference type="EMBL" id="KN824285">
    <property type="protein sequence ID" value="KIM30234.1"/>
    <property type="molecule type" value="Genomic_DNA"/>
</dbReference>
<dbReference type="Gene3D" id="3.30.160.60">
    <property type="entry name" value="Classic Zinc Finger"/>
    <property type="match status" value="1"/>
</dbReference>
<protein>
    <submittedName>
        <fullName evidence="1">Uncharacterized protein</fullName>
    </submittedName>
</protein>
<organism evidence="1 2">
    <name type="scientific">Serendipita vermifera MAFF 305830</name>
    <dbReference type="NCBI Taxonomy" id="933852"/>
    <lineage>
        <taxon>Eukaryota</taxon>
        <taxon>Fungi</taxon>
        <taxon>Dikarya</taxon>
        <taxon>Basidiomycota</taxon>
        <taxon>Agaricomycotina</taxon>
        <taxon>Agaricomycetes</taxon>
        <taxon>Sebacinales</taxon>
        <taxon>Serendipitaceae</taxon>
        <taxon>Serendipita</taxon>
    </lineage>
</organism>
<proteinExistence type="predicted"/>
<dbReference type="HOGENOM" id="CLU_1816995_0_0_1"/>
<sequence>MRERSLSSHEAAKIPGSVPGDSVLLAFFKKVQDPEGRDLMQCTICLQTRGASKFYQRPDRAKVHVRHHFELRPVPCDRRCGITLCVQRFFTKADLEAHVAGRKEATTPCEYCQKPLLPKNRNRHIAVYCRRAPDEILRHRAA</sequence>
<keyword evidence="2" id="KW-1185">Reference proteome</keyword>
<gene>
    <name evidence="1" type="ORF">M408DRAFT_295493</name>
</gene>
<accession>A0A0C3BDN6</accession>
<dbReference type="OrthoDB" id="3247123at2759"/>
<evidence type="ECO:0000313" key="1">
    <source>
        <dbReference type="EMBL" id="KIM30234.1"/>
    </source>
</evidence>
<name>A0A0C3BDN6_SERVB</name>
<reference evidence="1 2" key="1">
    <citation type="submission" date="2014-04" db="EMBL/GenBank/DDBJ databases">
        <authorList>
            <consortium name="DOE Joint Genome Institute"/>
            <person name="Kuo A."/>
            <person name="Zuccaro A."/>
            <person name="Kohler A."/>
            <person name="Nagy L.G."/>
            <person name="Floudas D."/>
            <person name="Copeland A."/>
            <person name="Barry K.W."/>
            <person name="Cichocki N."/>
            <person name="Veneault-Fourrey C."/>
            <person name="LaButti K."/>
            <person name="Lindquist E.A."/>
            <person name="Lipzen A."/>
            <person name="Lundell T."/>
            <person name="Morin E."/>
            <person name="Murat C."/>
            <person name="Sun H."/>
            <person name="Tunlid A."/>
            <person name="Henrissat B."/>
            <person name="Grigoriev I.V."/>
            <person name="Hibbett D.S."/>
            <person name="Martin F."/>
            <person name="Nordberg H.P."/>
            <person name="Cantor M.N."/>
            <person name="Hua S.X."/>
        </authorList>
    </citation>
    <scope>NUCLEOTIDE SEQUENCE [LARGE SCALE GENOMIC DNA]</scope>
    <source>
        <strain evidence="1 2">MAFF 305830</strain>
    </source>
</reference>
<reference evidence="2" key="2">
    <citation type="submission" date="2015-01" db="EMBL/GenBank/DDBJ databases">
        <title>Evolutionary Origins and Diversification of the Mycorrhizal Mutualists.</title>
        <authorList>
            <consortium name="DOE Joint Genome Institute"/>
            <consortium name="Mycorrhizal Genomics Consortium"/>
            <person name="Kohler A."/>
            <person name="Kuo A."/>
            <person name="Nagy L.G."/>
            <person name="Floudas D."/>
            <person name="Copeland A."/>
            <person name="Barry K.W."/>
            <person name="Cichocki N."/>
            <person name="Veneault-Fourrey C."/>
            <person name="LaButti K."/>
            <person name="Lindquist E.A."/>
            <person name="Lipzen A."/>
            <person name="Lundell T."/>
            <person name="Morin E."/>
            <person name="Murat C."/>
            <person name="Riley R."/>
            <person name="Ohm R."/>
            <person name="Sun H."/>
            <person name="Tunlid A."/>
            <person name="Henrissat B."/>
            <person name="Grigoriev I.V."/>
            <person name="Hibbett D.S."/>
            <person name="Martin F."/>
        </authorList>
    </citation>
    <scope>NUCLEOTIDE SEQUENCE [LARGE SCALE GENOMIC DNA]</scope>
    <source>
        <strain evidence="2">MAFF 305830</strain>
    </source>
</reference>
<dbReference type="AlphaFoldDB" id="A0A0C3BDN6"/>